<dbReference type="AlphaFoldDB" id="A0A6N2KQD2"/>
<dbReference type="EMBL" id="CAADRP010000347">
    <property type="protein sequence ID" value="VFU27284.1"/>
    <property type="molecule type" value="Genomic_DNA"/>
</dbReference>
<name>A0A6N2KQD2_SALVM</name>
<sequence length="156" mass="18148">MVAYQDHKLWVVVVHKEKCYPCRSSLQKWQTVQLSQFGEASNLGGKGPERLFPDRSKNSREDIFPIHPGICPCKLLFESILPVKKLLDRSNRYSELMLPNEEGMLPVKLLFERYVLFSINQLGNSPFIWMFVRSKDCRSSITIIQVQKEMPPDMQC</sequence>
<evidence type="ECO:0000313" key="1">
    <source>
        <dbReference type="EMBL" id="VFU27284.1"/>
    </source>
</evidence>
<gene>
    <name evidence="1" type="ORF">SVIM_LOCUS80311</name>
</gene>
<accession>A0A6N2KQD2</accession>
<proteinExistence type="predicted"/>
<organism evidence="1">
    <name type="scientific">Salix viminalis</name>
    <name type="common">Common osier</name>
    <name type="synonym">Basket willow</name>
    <dbReference type="NCBI Taxonomy" id="40686"/>
    <lineage>
        <taxon>Eukaryota</taxon>
        <taxon>Viridiplantae</taxon>
        <taxon>Streptophyta</taxon>
        <taxon>Embryophyta</taxon>
        <taxon>Tracheophyta</taxon>
        <taxon>Spermatophyta</taxon>
        <taxon>Magnoliopsida</taxon>
        <taxon>eudicotyledons</taxon>
        <taxon>Gunneridae</taxon>
        <taxon>Pentapetalae</taxon>
        <taxon>rosids</taxon>
        <taxon>fabids</taxon>
        <taxon>Malpighiales</taxon>
        <taxon>Salicaceae</taxon>
        <taxon>Saliceae</taxon>
        <taxon>Salix</taxon>
    </lineage>
</organism>
<protein>
    <submittedName>
        <fullName evidence="1">Uncharacterized protein</fullName>
    </submittedName>
</protein>
<reference evidence="1" key="1">
    <citation type="submission" date="2019-03" db="EMBL/GenBank/DDBJ databases">
        <authorList>
            <person name="Mank J."/>
            <person name="Almeida P."/>
        </authorList>
    </citation>
    <scope>NUCLEOTIDE SEQUENCE</scope>
    <source>
        <strain evidence="1">78183</strain>
    </source>
</reference>